<accession>A0A1C6SAK0</accession>
<evidence type="ECO:0000313" key="7">
    <source>
        <dbReference type="Proteomes" id="UP000199413"/>
    </source>
</evidence>
<dbReference type="PANTHER" id="PTHR30136:SF34">
    <property type="entry name" value="TRANSCRIPTIONAL REGULATOR"/>
    <property type="match status" value="1"/>
</dbReference>
<dbReference type="Proteomes" id="UP000199413">
    <property type="component" value="Unassembled WGS sequence"/>
</dbReference>
<evidence type="ECO:0000256" key="1">
    <source>
        <dbReference type="ARBA" id="ARBA00023015"/>
    </source>
</evidence>
<dbReference type="SUPFAM" id="SSF55781">
    <property type="entry name" value="GAF domain-like"/>
    <property type="match status" value="1"/>
</dbReference>
<dbReference type="InterPro" id="IPR005471">
    <property type="entry name" value="Tscrpt_reg_IclR_N"/>
</dbReference>
<dbReference type="AlphaFoldDB" id="A0A1C6SAK0"/>
<dbReference type="Pfam" id="PF09339">
    <property type="entry name" value="HTH_IclR"/>
    <property type="match status" value="1"/>
</dbReference>
<evidence type="ECO:0000313" key="6">
    <source>
        <dbReference type="EMBL" id="SCL26527.1"/>
    </source>
</evidence>
<dbReference type="PROSITE" id="PS51077">
    <property type="entry name" value="HTH_ICLR"/>
    <property type="match status" value="1"/>
</dbReference>
<dbReference type="SUPFAM" id="SSF46785">
    <property type="entry name" value="Winged helix' DNA-binding domain"/>
    <property type="match status" value="1"/>
</dbReference>
<proteinExistence type="predicted"/>
<evidence type="ECO:0000259" key="4">
    <source>
        <dbReference type="PROSITE" id="PS51077"/>
    </source>
</evidence>
<dbReference type="Gene3D" id="3.30.450.40">
    <property type="match status" value="1"/>
</dbReference>
<dbReference type="Gene3D" id="1.10.10.10">
    <property type="entry name" value="Winged helix-like DNA-binding domain superfamily/Winged helix DNA-binding domain"/>
    <property type="match status" value="1"/>
</dbReference>
<dbReference type="GO" id="GO:0003700">
    <property type="term" value="F:DNA-binding transcription factor activity"/>
    <property type="evidence" value="ECO:0007669"/>
    <property type="project" value="TreeGrafter"/>
</dbReference>
<feature type="domain" description="IclR-ED" evidence="5">
    <location>
        <begin position="67"/>
        <end position="251"/>
    </location>
</feature>
<dbReference type="InterPro" id="IPR036388">
    <property type="entry name" value="WH-like_DNA-bd_sf"/>
</dbReference>
<gene>
    <name evidence="6" type="ORF">GA0070624_3322</name>
</gene>
<reference evidence="7" key="1">
    <citation type="submission" date="2016-06" db="EMBL/GenBank/DDBJ databases">
        <authorList>
            <person name="Varghese N."/>
            <person name="Submissions Spin"/>
        </authorList>
    </citation>
    <scope>NUCLEOTIDE SEQUENCE [LARGE SCALE GENOMIC DNA]</scope>
    <source>
        <strain evidence="7">DSM 45431</strain>
    </source>
</reference>
<dbReference type="GO" id="GO:0045892">
    <property type="term" value="P:negative regulation of DNA-templated transcription"/>
    <property type="evidence" value="ECO:0007669"/>
    <property type="project" value="TreeGrafter"/>
</dbReference>
<name>A0A1C6SAK0_9ACTN</name>
<dbReference type="PROSITE" id="PS51078">
    <property type="entry name" value="ICLR_ED"/>
    <property type="match status" value="1"/>
</dbReference>
<keyword evidence="7" id="KW-1185">Reference proteome</keyword>
<dbReference type="InterPro" id="IPR050707">
    <property type="entry name" value="HTH_MetabolicPath_Reg"/>
</dbReference>
<dbReference type="Pfam" id="PF01614">
    <property type="entry name" value="IclR_C"/>
    <property type="match status" value="1"/>
</dbReference>
<dbReference type="PANTHER" id="PTHR30136">
    <property type="entry name" value="HELIX-TURN-HELIX TRANSCRIPTIONAL REGULATOR, ICLR FAMILY"/>
    <property type="match status" value="1"/>
</dbReference>
<evidence type="ECO:0000259" key="5">
    <source>
        <dbReference type="PROSITE" id="PS51078"/>
    </source>
</evidence>
<dbReference type="GO" id="GO:0003677">
    <property type="term" value="F:DNA binding"/>
    <property type="evidence" value="ECO:0007669"/>
    <property type="project" value="UniProtKB-KW"/>
</dbReference>
<keyword evidence="1" id="KW-0805">Transcription regulation</keyword>
<keyword evidence="2" id="KW-0238">DNA-binding</keyword>
<dbReference type="SMART" id="SM00346">
    <property type="entry name" value="HTH_ICLR"/>
    <property type="match status" value="1"/>
</dbReference>
<organism evidence="6 7">
    <name type="scientific">Micromonospora rhizosphaerae</name>
    <dbReference type="NCBI Taxonomy" id="568872"/>
    <lineage>
        <taxon>Bacteria</taxon>
        <taxon>Bacillati</taxon>
        <taxon>Actinomycetota</taxon>
        <taxon>Actinomycetes</taxon>
        <taxon>Micromonosporales</taxon>
        <taxon>Micromonosporaceae</taxon>
        <taxon>Micromonospora</taxon>
    </lineage>
</organism>
<dbReference type="InterPro" id="IPR029016">
    <property type="entry name" value="GAF-like_dom_sf"/>
</dbReference>
<keyword evidence="3" id="KW-0804">Transcription</keyword>
<evidence type="ECO:0000256" key="2">
    <source>
        <dbReference type="ARBA" id="ARBA00023125"/>
    </source>
</evidence>
<dbReference type="InterPro" id="IPR036390">
    <property type="entry name" value="WH_DNA-bd_sf"/>
</dbReference>
<evidence type="ECO:0000256" key="3">
    <source>
        <dbReference type="ARBA" id="ARBA00023163"/>
    </source>
</evidence>
<feature type="domain" description="HTH iclR-type" evidence="4">
    <location>
        <begin position="6"/>
        <end position="66"/>
    </location>
</feature>
<dbReference type="RefSeq" id="WP_091342074.1">
    <property type="nucleotide sequence ID" value="NZ_FMHV01000002.1"/>
</dbReference>
<dbReference type="STRING" id="568872.GA0070624_3322"/>
<protein>
    <submittedName>
        <fullName evidence="6">Transcriptional regulator, IclR family</fullName>
    </submittedName>
</protein>
<dbReference type="OrthoDB" id="9807558at2"/>
<dbReference type="EMBL" id="FMHV01000002">
    <property type="protein sequence ID" value="SCL26527.1"/>
    <property type="molecule type" value="Genomic_DNA"/>
</dbReference>
<dbReference type="InterPro" id="IPR014757">
    <property type="entry name" value="Tscrpt_reg_IclR_C"/>
</dbReference>
<sequence length="271" mass="29186">MASDFIGSLAKGLAVLQAFNRERPEMTVSEVAKAVDVTPAAARRCLLTLEELGFVTRHERRFLLTPRVLRLSEAFLSSVSMQEVMQQFLQEMVDATGDSASVAVLDGTDVLYVASVSAKRSYQLTPTIGTRYPAYATSLGRAILSRSPSDLVDRVLGTTDFTQLTAKTVVDPELIRKAIRTASVTGIAGSDEQLTYGVVSVAMPLLDSSGNAVAAVNCSTSPHRTSLKDMLETRRDVLAKARSQITSALRQHPVLTHAVLGLDSSRAFLAD</sequence>